<keyword evidence="2" id="KW-0238">DNA-binding</keyword>
<dbReference type="KEGG" id="aser:Asera_14220"/>
<evidence type="ECO:0000256" key="3">
    <source>
        <dbReference type="ARBA" id="ARBA00023163"/>
    </source>
</evidence>
<evidence type="ECO:0000256" key="1">
    <source>
        <dbReference type="ARBA" id="ARBA00023015"/>
    </source>
</evidence>
<dbReference type="InterPro" id="IPR011991">
    <property type="entry name" value="ArsR-like_HTH"/>
</dbReference>
<evidence type="ECO:0000259" key="4">
    <source>
        <dbReference type="PROSITE" id="PS50987"/>
    </source>
</evidence>
<accession>A0A810KW76</accession>
<dbReference type="PANTHER" id="PTHR33154">
    <property type="entry name" value="TRANSCRIPTIONAL REGULATOR, ARSR FAMILY"/>
    <property type="match status" value="1"/>
</dbReference>
<dbReference type="InterPro" id="IPR051081">
    <property type="entry name" value="HTH_MetalResp_TranReg"/>
</dbReference>
<protein>
    <recommendedName>
        <fullName evidence="4">HTH arsR-type domain-containing protein</fullName>
    </recommendedName>
</protein>
<dbReference type="AlphaFoldDB" id="A0A810KW76"/>
<gene>
    <name evidence="5" type="ORF">Asera_14220</name>
</gene>
<evidence type="ECO:0000256" key="2">
    <source>
        <dbReference type="ARBA" id="ARBA00023125"/>
    </source>
</evidence>
<keyword evidence="6" id="KW-1185">Reference proteome</keyword>
<reference evidence="5" key="1">
    <citation type="submission" date="2020-08" db="EMBL/GenBank/DDBJ databases">
        <title>Whole genome shotgun sequence of Actinocatenispora sera NBRC 101916.</title>
        <authorList>
            <person name="Komaki H."/>
            <person name="Tamura T."/>
        </authorList>
    </citation>
    <scope>NUCLEOTIDE SEQUENCE</scope>
    <source>
        <strain evidence="5">NBRC 101916</strain>
    </source>
</reference>
<dbReference type="InterPro" id="IPR036388">
    <property type="entry name" value="WH-like_DNA-bd_sf"/>
</dbReference>
<dbReference type="CDD" id="cd00090">
    <property type="entry name" value="HTH_ARSR"/>
    <property type="match status" value="1"/>
</dbReference>
<organism evidence="5 6">
    <name type="scientific">Actinocatenispora sera</name>
    <dbReference type="NCBI Taxonomy" id="390989"/>
    <lineage>
        <taxon>Bacteria</taxon>
        <taxon>Bacillati</taxon>
        <taxon>Actinomycetota</taxon>
        <taxon>Actinomycetes</taxon>
        <taxon>Micromonosporales</taxon>
        <taxon>Micromonosporaceae</taxon>
        <taxon>Actinocatenispora</taxon>
    </lineage>
</organism>
<dbReference type="Pfam" id="PF12840">
    <property type="entry name" value="HTH_20"/>
    <property type="match status" value="1"/>
</dbReference>
<dbReference type="GO" id="GO:0003677">
    <property type="term" value="F:DNA binding"/>
    <property type="evidence" value="ECO:0007669"/>
    <property type="project" value="UniProtKB-KW"/>
</dbReference>
<dbReference type="Proteomes" id="UP000680750">
    <property type="component" value="Chromosome"/>
</dbReference>
<keyword evidence="1" id="KW-0805">Transcription regulation</keyword>
<dbReference type="PROSITE" id="PS50987">
    <property type="entry name" value="HTH_ARSR_2"/>
    <property type="match status" value="1"/>
</dbReference>
<dbReference type="InterPro" id="IPR001845">
    <property type="entry name" value="HTH_ArsR_DNA-bd_dom"/>
</dbReference>
<dbReference type="SMART" id="SM00418">
    <property type="entry name" value="HTH_ARSR"/>
    <property type="match status" value="1"/>
</dbReference>
<dbReference type="PANTHER" id="PTHR33154:SF33">
    <property type="entry name" value="TRANSCRIPTIONAL REPRESSOR SDPR"/>
    <property type="match status" value="1"/>
</dbReference>
<feature type="domain" description="HTH arsR-type" evidence="4">
    <location>
        <begin position="28"/>
        <end position="124"/>
    </location>
</feature>
<dbReference type="Gene3D" id="1.10.10.10">
    <property type="entry name" value="Winged helix-like DNA-binding domain superfamily/Winged helix DNA-binding domain"/>
    <property type="match status" value="1"/>
</dbReference>
<keyword evidence="3" id="KW-0804">Transcription</keyword>
<dbReference type="EMBL" id="AP023354">
    <property type="protein sequence ID" value="BCJ27314.1"/>
    <property type="molecule type" value="Genomic_DNA"/>
</dbReference>
<sequence length="132" mass="14555">MNTLATDPFIVYRRLTMNGESDTVGGLLDRASAEQYARWFKALSDPTRIQILELLARRREPMSVGAVVAEVGVAQSTVSQHLAVLARVRFVLVEAVGTSRHYRVNEACIECFPTAADVVMGRPAPNPQQPRC</sequence>
<dbReference type="GO" id="GO:0003700">
    <property type="term" value="F:DNA-binding transcription factor activity"/>
    <property type="evidence" value="ECO:0007669"/>
    <property type="project" value="InterPro"/>
</dbReference>
<dbReference type="PRINTS" id="PR00778">
    <property type="entry name" value="HTHARSR"/>
</dbReference>
<name>A0A810KW76_9ACTN</name>
<dbReference type="InterPro" id="IPR036390">
    <property type="entry name" value="WH_DNA-bd_sf"/>
</dbReference>
<evidence type="ECO:0000313" key="6">
    <source>
        <dbReference type="Proteomes" id="UP000680750"/>
    </source>
</evidence>
<dbReference type="SUPFAM" id="SSF46785">
    <property type="entry name" value="Winged helix' DNA-binding domain"/>
    <property type="match status" value="1"/>
</dbReference>
<evidence type="ECO:0000313" key="5">
    <source>
        <dbReference type="EMBL" id="BCJ27314.1"/>
    </source>
</evidence>
<dbReference type="NCBIfam" id="NF033788">
    <property type="entry name" value="HTH_metalloreg"/>
    <property type="match status" value="1"/>
</dbReference>
<proteinExistence type="predicted"/>